<keyword evidence="4" id="KW-1133">Transmembrane helix</keyword>
<dbReference type="NCBIfam" id="TIGR01614">
    <property type="entry name" value="PME_inhib"/>
    <property type="match status" value="5"/>
</dbReference>
<dbReference type="PANTHER" id="PTHR35357:SF17">
    <property type="entry name" value="PECTINESTERASE INHIBITOR 12"/>
    <property type="match status" value="1"/>
</dbReference>
<keyword evidence="2" id="KW-1015">Disulfide bond</keyword>
<keyword evidence="1 5" id="KW-0732">Signal</keyword>
<keyword evidence="4" id="KW-0472">Membrane</keyword>
<proteinExistence type="inferred from homology"/>
<accession>A0ABQ7NMK4</accession>
<feature type="domain" description="Pectinesterase inhibitor" evidence="6">
    <location>
        <begin position="308"/>
        <end position="443"/>
    </location>
</feature>
<evidence type="ECO:0000256" key="1">
    <source>
        <dbReference type="ARBA" id="ARBA00022729"/>
    </source>
</evidence>
<comment type="caution">
    <text evidence="7">The sequence shown here is derived from an EMBL/GenBank/DDBJ whole genome shotgun (WGS) entry which is preliminary data.</text>
</comment>
<dbReference type="Gene3D" id="1.20.140.40">
    <property type="entry name" value="Invertase/pectin methylesterase inhibitor family protein"/>
    <property type="match status" value="5"/>
</dbReference>
<evidence type="ECO:0000313" key="7">
    <source>
        <dbReference type="EMBL" id="KAG5411396.1"/>
    </source>
</evidence>
<comment type="similarity">
    <text evidence="3">Belongs to the PMEI family.</text>
</comment>
<evidence type="ECO:0000259" key="6">
    <source>
        <dbReference type="SMART" id="SM00856"/>
    </source>
</evidence>
<protein>
    <recommendedName>
        <fullName evidence="6">Pectinesterase inhibitor domain-containing protein</fullName>
    </recommendedName>
</protein>
<feature type="transmembrane region" description="Helical" evidence="4">
    <location>
        <begin position="432"/>
        <end position="453"/>
    </location>
</feature>
<dbReference type="InterPro" id="IPR034088">
    <property type="entry name" value="Pla_a_1-like"/>
</dbReference>
<feature type="domain" description="Pectinesterase inhibitor" evidence="6">
    <location>
        <begin position="19"/>
        <end position="161"/>
    </location>
</feature>
<dbReference type="Proteomes" id="UP000823674">
    <property type="component" value="Chromosome A02"/>
</dbReference>
<organism evidence="7 8">
    <name type="scientific">Brassica rapa subsp. trilocularis</name>
    <dbReference type="NCBI Taxonomy" id="1813537"/>
    <lineage>
        <taxon>Eukaryota</taxon>
        <taxon>Viridiplantae</taxon>
        <taxon>Streptophyta</taxon>
        <taxon>Embryophyta</taxon>
        <taxon>Tracheophyta</taxon>
        <taxon>Spermatophyta</taxon>
        <taxon>Magnoliopsida</taxon>
        <taxon>eudicotyledons</taxon>
        <taxon>Gunneridae</taxon>
        <taxon>Pentapetalae</taxon>
        <taxon>rosids</taxon>
        <taxon>malvids</taxon>
        <taxon>Brassicales</taxon>
        <taxon>Brassicaceae</taxon>
        <taxon>Brassiceae</taxon>
        <taxon>Brassica</taxon>
    </lineage>
</organism>
<dbReference type="Pfam" id="PF04043">
    <property type="entry name" value="PMEI"/>
    <property type="match status" value="4"/>
</dbReference>
<sequence>MKFFVSVALFFLFLNCFATAQTLIQDSCKTAAAKDPTLKYDFCVQSLEQDPQSKTATTLEGLVLASITYAESKTTNNKTYPPGTEPALSTCVELYDDANNSLNDALMNVKSADYKSANVDLSAASDEPGTCEDGFKETHAKSPITNENNFFVSVVMFFLLLNCFAAAQTLIRDSCKTAAAKDPNLNYDFCVQSLEQDPQSKTATSLSGLVLASTTNAESKTTNLKGIVETILKNKTYPPGTEPALSTCVELYDDANNSLNEALMNVKSADYKSANVDLSAALDEPGTCEDGFKETHAKSPITNENNVFRTNLVRDSCKTAAAKDPNLFASNHLNKIRKAKPQLSKTTNLKGIVETILKNKTYPPGTEPALSTCVELYDDANNSLNEALMNVKSADYKSANVDLSAALDEPGTCEDGFKETHANIPITNENNFFVSVVMFFLLLNCFAAAQTLIRDSCKTAAEKDPNLNYDFCVQSLEQDPQSKTATSLSGLVLASTTNAESKTTNLKGIVETILKNKTYPPGTEPALSTCVELYDDANNSLNEALMNVKSADYKSANVDLSAALDEPGTCEDGFKETHAKSPITNENNFFVSVVMFFLLLNCFAAAQTLIRDSCKTAAAKDPNLKYDFCVQSLEQDPQSKTATSLSGLVLASTNNAASKTINVKGIVETILKSKKYAPSTEPALRTCVKLYDDAYGSLKEALMNVKSSDYKSANIHLSAALDEPGICEDGFKEKHAKSPVTNENNVLFQKILIPLAFTNML</sequence>
<reference evidence="7 8" key="1">
    <citation type="submission" date="2021-03" db="EMBL/GenBank/DDBJ databases">
        <authorList>
            <person name="King G.J."/>
            <person name="Bancroft I."/>
            <person name="Baten A."/>
            <person name="Bloomfield J."/>
            <person name="Borpatragohain P."/>
            <person name="He Z."/>
            <person name="Irish N."/>
            <person name="Irwin J."/>
            <person name="Liu K."/>
            <person name="Mauleon R.P."/>
            <person name="Moore J."/>
            <person name="Morris R."/>
            <person name="Ostergaard L."/>
            <person name="Wang B."/>
            <person name="Wells R."/>
        </authorList>
    </citation>
    <scope>NUCLEOTIDE SEQUENCE [LARGE SCALE GENOMIC DNA]</scope>
    <source>
        <strain evidence="7">R-o-18</strain>
        <tissue evidence="7">Leaf</tissue>
    </source>
</reference>
<evidence type="ECO:0000256" key="3">
    <source>
        <dbReference type="ARBA" id="ARBA00038471"/>
    </source>
</evidence>
<feature type="chain" id="PRO_5045122638" description="Pectinesterase inhibitor domain-containing protein" evidence="5">
    <location>
        <begin position="21"/>
        <end position="761"/>
    </location>
</feature>
<dbReference type="SMART" id="SM00856">
    <property type="entry name" value="PMEI"/>
    <property type="match status" value="5"/>
</dbReference>
<gene>
    <name evidence="7" type="primary">A02p043670.1_BraROA</name>
    <name evidence="7" type="ORF">IGI04_007715</name>
</gene>
<dbReference type="InterPro" id="IPR006501">
    <property type="entry name" value="Pectinesterase_inhib_dom"/>
</dbReference>
<keyword evidence="4" id="KW-0812">Transmembrane</keyword>
<dbReference type="SUPFAM" id="SSF101148">
    <property type="entry name" value="Plant invertase/pectin methylesterase inhibitor"/>
    <property type="match status" value="5"/>
</dbReference>
<dbReference type="EMBL" id="JADBGQ010000002">
    <property type="protein sequence ID" value="KAG5411396.1"/>
    <property type="molecule type" value="Genomic_DNA"/>
</dbReference>
<dbReference type="CDD" id="cd15795">
    <property type="entry name" value="PMEI-Pla_a_1_like"/>
    <property type="match status" value="4"/>
</dbReference>
<evidence type="ECO:0000313" key="8">
    <source>
        <dbReference type="Proteomes" id="UP000823674"/>
    </source>
</evidence>
<evidence type="ECO:0000256" key="2">
    <source>
        <dbReference type="ARBA" id="ARBA00023157"/>
    </source>
</evidence>
<keyword evidence="8" id="KW-1185">Reference proteome</keyword>
<feature type="domain" description="Pectinesterase inhibitor" evidence="6">
    <location>
        <begin position="448"/>
        <end position="600"/>
    </location>
</feature>
<feature type="transmembrane region" description="Helical" evidence="4">
    <location>
        <begin position="589"/>
        <end position="610"/>
    </location>
</feature>
<dbReference type="PANTHER" id="PTHR35357">
    <property type="entry name" value="OS02G0537100 PROTEIN"/>
    <property type="match status" value="1"/>
</dbReference>
<evidence type="ECO:0000256" key="4">
    <source>
        <dbReference type="SAM" id="Phobius"/>
    </source>
</evidence>
<feature type="signal peptide" evidence="5">
    <location>
        <begin position="1"/>
        <end position="20"/>
    </location>
</feature>
<feature type="domain" description="Pectinesterase inhibitor" evidence="6">
    <location>
        <begin position="605"/>
        <end position="757"/>
    </location>
</feature>
<name>A0ABQ7NMK4_BRACM</name>
<feature type="transmembrane region" description="Helical" evidence="4">
    <location>
        <begin position="150"/>
        <end position="171"/>
    </location>
</feature>
<evidence type="ECO:0000256" key="5">
    <source>
        <dbReference type="SAM" id="SignalP"/>
    </source>
</evidence>
<feature type="domain" description="Pectinesterase inhibitor" evidence="6">
    <location>
        <begin position="166"/>
        <end position="307"/>
    </location>
</feature>
<dbReference type="InterPro" id="IPR035513">
    <property type="entry name" value="Invertase/methylesterase_inhib"/>
</dbReference>